<proteinExistence type="predicted"/>
<dbReference type="Proteomes" id="UP001145114">
    <property type="component" value="Unassembled WGS sequence"/>
</dbReference>
<evidence type="ECO:0000313" key="2">
    <source>
        <dbReference type="Proteomes" id="UP001145114"/>
    </source>
</evidence>
<sequence>MTTFSHQSALPRLPIPPLHETVARYLKSLEPLTTKQELAHSTRAAQDFVSFGGIGELLQQRLLELDRREPNNWLEKIWLNKAYLEWREPNYINVNWLAAFCNHPHLGVDAAARPGAITDIQLERAAGLISHMLDTNDKLNSGQMECDIQRGTPLCMNQFKYQFGTTRVPKKGCDTIIH</sequence>
<protein>
    <submittedName>
        <fullName evidence="1">Uncharacterized protein</fullName>
    </submittedName>
</protein>
<keyword evidence="2" id="KW-1185">Reference proteome</keyword>
<dbReference type="EMBL" id="JAMZIH010002795">
    <property type="protein sequence ID" value="KAJ1677218.1"/>
    <property type="molecule type" value="Genomic_DNA"/>
</dbReference>
<comment type="caution">
    <text evidence="1">The sequence shown here is derived from an EMBL/GenBank/DDBJ whole genome shotgun (WGS) entry which is preliminary data.</text>
</comment>
<organism evidence="1 2">
    <name type="scientific">Spiromyces aspiralis</name>
    <dbReference type="NCBI Taxonomy" id="68401"/>
    <lineage>
        <taxon>Eukaryota</taxon>
        <taxon>Fungi</taxon>
        <taxon>Fungi incertae sedis</taxon>
        <taxon>Zoopagomycota</taxon>
        <taxon>Kickxellomycotina</taxon>
        <taxon>Kickxellomycetes</taxon>
        <taxon>Kickxellales</taxon>
        <taxon>Kickxellaceae</taxon>
        <taxon>Spiromyces</taxon>
    </lineage>
</organism>
<reference evidence="1" key="1">
    <citation type="submission" date="2022-06" db="EMBL/GenBank/DDBJ databases">
        <title>Phylogenomic reconstructions and comparative analyses of Kickxellomycotina fungi.</title>
        <authorList>
            <person name="Reynolds N.K."/>
            <person name="Stajich J.E."/>
            <person name="Barry K."/>
            <person name="Grigoriev I.V."/>
            <person name="Crous P."/>
            <person name="Smith M.E."/>
        </authorList>
    </citation>
    <scope>NUCLEOTIDE SEQUENCE</scope>
    <source>
        <strain evidence="1">RSA 2271</strain>
    </source>
</reference>
<feature type="non-terminal residue" evidence="1">
    <location>
        <position position="178"/>
    </location>
</feature>
<gene>
    <name evidence="1" type="ORF">EV182_006634</name>
</gene>
<evidence type="ECO:0000313" key="1">
    <source>
        <dbReference type="EMBL" id="KAJ1677218.1"/>
    </source>
</evidence>
<name>A0ACC1HKZ1_9FUNG</name>
<accession>A0ACC1HKZ1</accession>